<dbReference type="NCBIfam" id="NF047421">
    <property type="entry name" value="YfmH_fam"/>
    <property type="match status" value="1"/>
</dbReference>
<dbReference type="EMBL" id="FQXR01000003">
    <property type="protein sequence ID" value="SHH62575.1"/>
    <property type="molecule type" value="Genomic_DNA"/>
</dbReference>
<accession>A0A1M5UHT7</accession>
<dbReference type="Pfam" id="PF05193">
    <property type="entry name" value="Peptidase_M16_C"/>
    <property type="match status" value="1"/>
</dbReference>
<protein>
    <submittedName>
        <fullName evidence="3">Predicted Zn-dependent peptidase</fullName>
    </submittedName>
</protein>
<dbReference type="PANTHER" id="PTHR11851">
    <property type="entry name" value="METALLOPROTEASE"/>
    <property type="match status" value="1"/>
</dbReference>
<organism evidence="3 4">
    <name type="scientific">Sporanaerobacter acetigenes DSM 13106</name>
    <dbReference type="NCBI Taxonomy" id="1123281"/>
    <lineage>
        <taxon>Bacteria</taxon>
        <taxon>Bacillati</taxon>
        <taxon>Bacillota</taxon>
        <taxon>Tissierellia</taxon>
        <taxon>Tissierellales</taxon>
        <taxon>Sporanaerobacteraceae</taxon>
        <taxon>Sporanaerobacter</taxon>
    </lineage>
</organism>
<dbReference type="InterPro" id="IPR007863">
    <property type="entry name" value="Peptidase_M16_C"/>
</dbReference>
<evidence type="ECO:0000259" key="2">
    <source>
        <dbReference type="Pfam" id="PF05193"/>
    </source>
</evidence>
<dbReference type="AlphaFoldDB" id="A0A1M5UHT7"/>
<dbReference type="PANTHER" id="PTHR11851:SF134">
    <property type="entry name" value="ZINC-DEPENDENT PROTEASE"/>
    <property type="match status" value="1"/>
</dbReference>
<dbReference type="InterPro" id="IPR011249">
    <property type="entry name" value="Metalloenz_LuxS/M16"/>
</dbReference>
<name>A0A1M5UHT7_9FIRM</name>
<evidence type="ECO:0000259" key="1">
    <source>
        <dbReference type="Pfam" id="PF00675"/>
    </source>
</evidence>
<sequence>MDKKTYRNNKINEEVIFCELDSGLNICFIPKKGYSKKYAIFATNYGSNDNRFIPIGEKNVLEVPQGVAHFLEHKLFEEPDEDIFDKFSRLGTDVNAYTNFNQTAYLFSCTDNFYESLELLIKFVQNPYFTDGNVEKEKGIIAQEIKMYEDNPGWRVFFNCLSGMYYEHPVKIDIAGTVESIQKINVDILYKCYDTFYNPKNMILVMAGDISFDEAVEVIERVEKKDKSSSEDIVRIYNEEPNSIKEKYIEEKLITYMPIFTIGFKEKDIGCLGEELIKREMTTDMLLDMLFGQSSEFYQELYNEGIIDGSFGGQYTGHENYGHSVISGQSKNPELVLESIIKYLNELKNKGLKEEDFLRIKKKSMGSDLMGFNSVEFIANNFVNYYFLDYLFINLLDVYDKITFDDIYHRFNSHFDKDNYTLSVVKPM</sequence>
<dbReference type="Proteomes" id="UP000184389">
    <property type="component" value="Unassembled WGS sequence"/>
</dbReference>
<evidence type="ECO:0000313" key="4">
    <source>
        <dbReference type="Proteomes" id="UP000184389"/>
    </source>
</evidence>
<dbReference type="InterPro" id="IPR011765">
    <property type="entry name" value="Pept_M16_N"/>
</dbReference>
<dbReference type="Pfam" id="PF00675">
    <property type="entry name" value="Peptidase_M16"/>
    <property type="match status" value="1"/>
</dbReference>
<feature type="domain" description="Peptidase M16 C-terminal" evidence="2">
    <location>
        <begin position="183"/>
        <end position="363"/>
    </location>
</feature>
<dbReference type="STRING" id="1123281.SAMN02745180_00655"/>
<gene>
    <name evidence="3" type="ORF">SAMN02745180_00655</name>
</gene>
<dbReference type="InterPro" id="IPR050361">
    <property type="entry name" value="MPP/UQCRC_Complex"/>
</dbReference>
<dbReference type="OrthoDB" id="9811314at2"/>
<reference evidence="3 4" key="1">
    <citation type="submission" date="2016-11" db="EMBL/GenBank/DDBJ databases">
        <authorList>
            <person name="Jaros S."/>
            <person name="Januszkiewicz K."/>
            <person name="Wedrychowicz H."/>
        </authorList>
    </citation>
    <scope>NUCLEOTIDE SEQUENCE [LARGE SCALE GENOMIC DNA]</scope>
    <source>
        <strain evidence="3 4">DSM 13106</strain>
    </source>
</reference>
<dbReference type="RefSeq" id="WP_072743234.1">
    <property type="nucleotide sequence ID" value="NZ_FQXR01000003.1"/>
</dbReference>
<dbReference type="GO" id="GO:0046872">
    <property type="term" value="F:metal ion binding"/>
    <property type="evidence" value="ECO:0007669"/>
    <property type="project" value="InterPro"/>
</dbReference>
<keyword evidence="4" id="KW-1185">Reference proteome</keyword>
<dbReference type="Gene3D" id="3.30.830.10">
    <property type="entry name" value="Metalloenzyme, LuxS/M16 peptidase-like"/>
    <property type="match status" value="2"/>
</dbReference>
<feature type="domain" description="Peptidase M16 N-terminal" evidence="1">
    <location>
        <begin position="65"/>
        <end position="177"/>
    </location>
</feature>
<dbReference type="SUPFAM" id="SSF63411">
    <property type="entry name" value="LuxS/MPP-like metallohydrolase"/>
    <property type="match status" value="2"/>
</dbReference>
<proteinExistence type="predicted"/>
<evidence type="ECO:0000313" key="3">
    <source>
        <dbReference type="EMBL" id="SHH62575.1"/>
    </source>
</evidence>